<feature type="domain" description="MHC class I-like antigen recognition-like" evidence="3">
    <location>
        <begin position="75"/>
        <end position="191"/>
    </location>
</feature>
<keyword evidence="2" id="KW-0732">Signal</keyword>
<reference evidence="4" key="3">
    <citation type="submission" date="2025-09" db="UniProtKB">
        <authorList>
            <consortium name="Ensembl"/>
        </authorList>
    </citation>
    <scope>IDENTIFICATION</scope>
</reference>
<dbReference type="AlphaFoldDB" id="A0A4X2KV63"/>
<protein>
    <recommendedName>
        <fullName evidence="3">MHC class I-like antigen recognition-like domain-containing protein</fullName>
    </recommendedName>
</protein>
<dbReference type="Pfam" id="PF00129">
    <property type="entry name" value="MHC_I"/>
    <property type="match status" value="1"/>
</dbReference>
<proteinExistence type="predicted"/>
<dbReference type="SUPFAM" id="SSF54452">
    <property type="entry name" value="MHC antigen-recognition domain"/>
    <property type="match status" value="1"/>
</dbReference>
<feature type="chain" id="PRO_5021497807" description="MHC class I-like antigen recognition-like domain-containing protein" evidence="2">
    <location>
        <begin position="29"/>
        <end position="256"/>
    </location>
</feature>
<dbReference type="InterPro" id="IPR011162">
    <property type="entry name" value="MHC_I/II-like_Ag-recog"/>
</dbReference>
<organism evidence="4 5">
    <name type="scientific">Vombatus ursinus</name>
    <name type="common">Common wombat</name>
    <dbReference type="NCBI Taxonomy" id="29139"/>
    <lineage>
        <taxon>Eukaryota</taxon>
        <taxon>Metazoa</taxon>
        <taxon>Chordata</taxon>
        <taxon>Craniata</taxon>
        <taxon>Vertebrata</taxon>
        <taxon>Euteleostomi</taxon>
        <taxon>Mammalia</taxon>
        <taxon>Metatheria</taxon>
        <taxon>Diprotodontia</taxon>
        <taxon>Vombatidae</taxon>
        <taxon>Vombatus</taxon>
    </lineage>
</organism>
<evidence type="ECO:0000256" key="1">
    <source>
        <dbReference type="ARBA" id="ARBA00023180"/>
    </source>
</evidence>
<sequence>MESEKTKRESFSSWLLIVGMIVLRDTEAAESEAYHSLEMCFTAGGATKSLLDFTMISSMDGVQGSFYDKKDQQLAHYIEEKRQKLVYSEINFLWALQNWIQNDTKGEDHHAVQFWYDCHLDGDIHVSRHFWYAVDEEAFCGVDEQLRHWVAMKPEAEYFRPFWEVIFPYKKIKCYMQEDCVEPLRKVLQYSNIREKGDPWEANYEETLDHGPKHTGNCHPDTELRCGLQHMEEQEDSTRVTDGKDFTKCKGLCRCR</sequence>
<feature type="signal peptide" evidence="2">
    <location>
        <begin position="1"/>
        <end position="28"/>
    </location>
</feature>
<evidence type="ECO:0000313" key="5">
    <source>
        <dbReference type="Proteomes" id="UP000314987"/>
    </source>
</evidence>
<dbReference type="GO" id="GO:0005615">
    <property type="term" value="C:extracellular space"/>
    <property type="evidence" value="ECO:0007669"/>
    <property type="project" value="TreeGrafter"/>
</dbReference>
<dbReference type="Gene3D" id="3.30.500.10">
    <property type="entry name" value="MHC class I-like antigen recognition-like"/>
    <property type="match status" value="1"/>
</dbReference>
<keyword evidence="5" id="KW-1185">Reference proteome</keyword>
<name>A0A4X2KV63_VOMUR</name>
<dbReference type="Proteomes" id="UP000314987">
    <property type="component" value="Unassembled WGS sequence"/>
</dbReference>
<dbReference type="InterPro" id="IPR037055">
    <property type="entry name" value="MHC_I-like_Ag-recog_sf"/>
</dbReference>
<keyword evidence="1" id="KW-0325">Glycoprotein</keyword>
<evidence type="ECO:0000256" key="2">
    <source>
        <dbReference type="SAM" id="SignalP"/>
    </source>
</evidence>
<dbReference type="InterPro" id="IPR050208">
    <property type="entry name" value="MHC_class-I_related"/>
</dbReference>
<dbReference type="PANTHER" id="PTHR16675:SF67">
    <property type="entry name" value="IG-LIKE DOMAIN-CONTAINING PROTEIN"/>
    <property type="match status" value="1"/>
</dbReference>
<dbReference type="PANTHER" id="PTHR16675">
    <property type="entry name" value="MHC CLASS I-RELATED"/>
    <property type="match status" value="1"/>
</dbReference>
<dbReference type="GO" id="GO:0006955">
    <property type="term" value="P:immune response"/>
    <property type="evidence" value="ECO:0007669"/>
    <property type="project" value="TreeGrafter"/>
</dbReference>
<dbReference type="GO" id="GO:0009897">
    <property type="term" value="C:external side of plasma membrane"/>
    <property type="evidence" value="ECO:0007669"/>
    <property type="project" value="TreeGrafter"/>
</dbReference>
<evidence type="ECO:0000259" key="3">
    <source>
        <dbReference type="Pfam" id="PF00129"/>
    </source>
</evidence>
<accession>A0A4X2KV63</accession>
<dbReference type="Ensembl" id="ENSVURT00010018349.1">
    <property type="protein sequence ID" value="ENSVURP00010016144.1"/>
    <property type="gene ID" value="ENSVURG00010012369.1"/>
</dbReference>
<reference evidence="5" key="1">
    <citation type="submission" date="2018-12" db="EMBL/GenBank/DDBJ databases">
        <authorList>
            <person name="Yazar S."/>
        </authorList>
    </citation>
    <scope>NUCLEOTIDE SEQUENCE [LARGE SCALE GENOMIC DNA]</scope>
</reference>
<evidence type="ECO:0000313" key="4">
    <source>
        <dbReference type="Ensembl" id="ENSVURP00010016144.1"/>
    </source>
</evidence>
<dbReference type="InterPro" id="IPR011161">
    <property type="entry name" value="MHC_I-like_Ag-recog"/>
</dbReference>
<dbReference type="OMA" id="CHLEDDI"/>
<dbReference type="GeneTree" id="ENSGT00970000197654"/>
<reference evidence="4" key="2">
    <citation type="submission" date="2025-08" db="UniProtKB">
        <authorList>
            <consortium name="Ensembl"/>
        </authorList>
    </citation>
    <scope>IDENTIFICATION</scope>
</reference>